<protein>
    <submittedName>
        <fullName evidence="1">Uncharacterized protein</fullName>
    </submittedName>
</protein>
<comment type="caution">
    <text evidence="1">The sequence shown here is derived from an EMBL/GenBank/DDBJ whole genome shotgun (WGS) entry which is preliminary data.</text>
</comment>
<reference evidence="1 2" key="1">
    <citation type="submission" date="2013-07" db="EMBL/GenBank/DDBJ databases">
        <title>Comparative Genomic and Metabolomic Analysis of Twelve Strains of Pseudoalteromonas luteoviolacea.</title>
        <authorList>
            <person name="Vynne N.G."/>
            <person name="Mansson M."/>
            <person name="Gram L."/>
        </authorList>
    </citation>
    <scope>NUCLEOTIDE SEQUENCE [LARGE SCALE GENOMIC DNA]</scope>
    <source>
        <strain evidence="1 2">H33</strain>
    </source>
</reference>
<gene>
    <name evidence="1" type="ORF">N476_08570</name>
</gene>
<dbReference type="Proteomes" id="UP000076503">
    <property type="component" value="Unassembled WGS sequence"/>
</dbReference>
<organism evidence="1 2">
    <name type="scientific">Pseudoalteromonas luteoviolacea H33</name>
    <dbReference type="NCBI Taxonomy" id="1365251"/>
    <lineage>
        <taxon>Bacteria</taxon>
        <taxon>Pseudomonadati</taxon>
        <taxon>Pseudomonadota</taxon>
        <taxon>Gammaproteobacteria</taxon>
        <taxon>Alteromonadales</taxon>
        <taxon>Pseudoalteromonadaceae</taxon>
        <taxon>Pseudoalteromonas</taxon>
    </lineage>
</organism>
<evidence type="ECO:0000313" key="2">
    <source>
        <dbReference type="Proteomes" id="UP000076503"/>
    </source>
</evidence>
<accession>A0A167FWT8</accession>
<dbReference type="OrthoDB" id="6285109at2"/>
<evidence type="ECO:0000313" key="1">
    <source>
        <dbReference type="EMBL" id="KZN53315.1"/>
    </source>
</evidence>
<dbReference type="PATRIC" id="fig|1365251.3.peg.635"/>
<sequence>MSLEQDITRVVEAAEKLSDIVDTKIEDIDARVAQKASEIDQKNAAVESRLTAKEQAVDAKIQAFQRALPLAPNLLIDSKYFNGIGTDNVAVDMVSSHRKPWRCWVDSGVEASGTVTRLTLDKLVDNDLTPSGDFLQKALGDKRSETDFYGSNYKVLLFDVEIVKGRDNSPDMGHVFVMNQGRDSYVGWGRGEFLTQSSCWINVLECSDGISFYPAANRVANIEVNKDDLGKGWIYKHSSKLGWGGNHQPLFAGRGRMKVAICLPYAGTGDHGDNMIWANDVGHPYSHTDFAEFQRNNLS</sequence>
<proteinExistence type="predicted"/>
<dbReference type="AlphaFoldDB" id="A0A167FWT8"/>
<dbReference type="EMBL" id="AUXZ01000046">
    <property type="protein sequence ID" value="KZN53315.1"/>
    <property type="molecule type" value="Genomic_DNA"/>
</dbReference>
<name>A0A167FWT8_9GAMM</name>
<dbReference type="RefSeq" id="WP_063360340.1">
    <property type="nucleotide sequence ID" value="NZ_AUXZ01000046.1"/>
</dbReference>